<evidence type="ECO:0000256" key="2">
    <source>
        <dbReference type="ARBA" id="ARBA00022475"/>
    </source>
</evidence>
<proteinExistence type="predicted"/>
<sequence>MYLIKKINKEYLLIALFVLVFLATRVPGTYDDVVNPDAVNWHWRSEQFMVGLKFGQLERTYQHYQPGTTLMWIVGPTVELVKQLNGDIKYNQGTFLVFDYVAKIALIFVQLILSLLGIFLLTKIVGFNKAWLTSFIFSMEPFFLANSRVLHLDILLTLLLFIGLLLTYLHLKKFNWYMGILDGIFLALAFLTKSVAVGGLLFAVGVGGLYVFLQKGWKEAVKFKLSIFIPAVLAFVIFLPALWVDTKDVLLGIYDGIERVGIRSGHNQIIFGEDTRDGGVSFYPLVFLLKTSPFLLLMLVLSLLRVKKPDFKAPSLSAFLTIFFVGYLVVMTISSKKIDRYLLPMYPYFALLAVIGFYQLKEYLQTKFGALAVKALVGVQSIFFAAFVLHPFFSLYPYHFTYTNPLFGSPQYVHENILAQKPFGVGIVALRDQILEKYGYYPTLGFIDVKPMEAIYKASRVFDIRVDGTRNYDLLVLGVNEEIPQKVLDSNYNFILDHTMWINGLEYWKVYVKEAKVR</sequence>
<keyword evidence="3" id="KW-0328">Glycosyltransferase</keyword>
<evidence type="ECO:0000259" key="9">
    <source>
        <dbReference type="Pfam" id="PF02366"/>
    </source>
</evidence>
<evidence type="ECO:0000256" key="8">
    <source>
        <dbReference type="SAM" id="Phobius"/>
    </source>
</evidence>
<dbReference type="InterPro" id="IPR050297">
    <property type="entry name" value="LipidA_mod_glycosyltrf_83"/>
</dbReference>
<evidence type="ECO:0000256" key="4">
    <source>
        <dbReference type="ARBA" id="ARBA00022679"/>
    </source>
</evidence>
<feature type="domain" description="ArnT-like N-terminal" evidence="9">
    <location>
        <begin position="95"/>
        <end position="243"/>
    </location>
</feature>
<dbReference type="PANTHER" id="PTHR33908">
    <property type="entry name" value="MANNOSYLTRANSFERASE YKCB-RELATED"/>
    <property type="match status" value="1"/>
</dbReference>
<keyword evidence="6 8" id="KW-1133">Transmembrane helix</keyword>
<dbReference type="InterPro" id="IPR003342">
    <property type="entry name" value="ArnT-like_N"/>
</dbReference>
<evidence type="ECO:0000313" key="11">
    <source>
        <dbReference type="Proteomes" id="UP000176608"/>
    </source>
</evidence>
<protein>
    <recommendedName>
        <fullName evidence="9">ArnT-like N-terminal domain-containing protein</fullName>
    </recommendedName>
</protein>
<name>A0A1F4UQH9_UNCKA</name>
<evidence type="ECO:0000256" key="6">
    <source>
        <dbReference type="ARBA" id="ARBA00022989"/>
    </source>
</evidence>
<evidence type="ECO:0000313" key="10">
    <source>
        <dbReference type="EMBL" id="OGC47204.1"/>
    </source>
</evidence>
<feature type="transmembrane region" description="Helical" evidence="8">
    <location>
        <begin position="372"/>
        <end position="393"/>
    </location>
</feature>
<organism evidence="10 11">
    <name type="scientific">candidate division WWE3 bacterium RIFCSPHIGHO2_01_FULL_42_13</name>
    <dbReference type="NCBI Taxonomy" id="1802617"/>
    <lineage>
        <taxon>Bacteria</taxon>
        <taxon>Katanobacteria</taxon>
    </lineage>
</organism>
<dbReference type="GO" id="GO:0006493">
    <property type="term" value="P:protein O-linked glycosylation"/>
    <property type="evidence" value="ECO:0007669"/>
    <property type="project" value="InterPro"/>
</dbReference>
<dbReference type="EMBL" id="MEVA01000016">
    <property type="protein sequence ID" value="OGC47204.1"/>
    <property type="molecule type" value="Genomic_DNA"/>
</dbReference>
<feature type="transmembrane region" description="Helical" evidence="8">
    <location>
        <begin position="341"/>
        <end position="360"/>
    </location>
</feature>
<gene>
    <name evidence="10" type="ORF">A2886_00980</name>
</gene>
<keyword evidence="7 8" id="KW-0472">Membrane</keyword>
<dbReference type="AlphaFoldDB" id="A0A1F4UQH9"/>
<comment type="caution">
    <text evidence="10">The sequence shown here is derived from an EMBL/GenBank/DDBJ whole genome shotgun (WGS) entry which is preliminary data.</text>
</comment>
<dbReference type="PANTHER" id="PTHR33908:SF11">
    <property type="entry name" value="MEMBRANE PROTEIN"/>
    <property type="match status" value="1"/>
</dbReference>
<accession>A0A1F4UQH9</accession>
<reference evidence="10 11" key="1">
    <citation type="journal article" date="2016" name="Nat. Commun.">
        <title>Thousands of microbial genomes shed light on interconnected biogeochemical processes in an aquifer system.</title>
        <authorList>
            <person name="Anantharaman K."/>
            <person name="Brown C.T."/>
            <person name="Hug L.A."/>
            <person name="Sharon I."/>
            <person name="Castelle C.J."/>
            <person name="Probst A.J."/>
            <person name="Thomas B.C."/>
            <person name="Singh A."/>
            <person name="Wilkins M.J."/>
            <person name="Karaoz U."/>
            <person name="Brodie E.L."/>
            <person name="Williams K.H."/>
            <person name="Hubbard S.S."/>
            <person name="Banfield J.F."/>
        </authorList>
    </citation>
    <scope>NUCLEOTIDE SEQUENCE [LARGE SCALE GENOMIC DNA]</scope>
</reference>
<dbReference type="Pfam" id="PF02366">
    <property type="entry name" value="PMT"/>
    <property type="match status" value="1"/>
</dbReference>
<feature type="transmembrane region" description="Helical" evidence="8">
    <location>
        <begin position="149"/>
        <end position="171"/>
    </location>
</feature>
<feature type="transmembrane region" description="Helical" evidence="8">
    <location>
        <begin position="183"/>
        <end position="213"/>
    </location>
</feature>
<feature type="transmembrane region" description="Helical" evidence="8">
    <location>
        <begin position="316"/>
        <end position="335"/>
    </location>
</feature>
<dbReference type="Proteomes" id="UP000176608">
    <property type="component" value="Unassembled WGS sequence"/>
</dbReference>
<feature type="transmembrane region" description="Helical" evidence="8">
    <location>
        <begin position="104"/>
        <end position="128"/>
    </location>
</feature>
<dbReference type="GO" id="GO:0016763">
    <property type="term" value="F:pentosyltransferase activity"/>
    <property type="evidence" value="ECO:0007669"/>
    <property type="project" value="TreeGrafter"/>
</dbReference>
<feature type="transmembrane region" description="Helical" evidence="8">
    <location>
        <begin position="282"/>
        <end position="304"/>
    </location>
</feature>
<dbReference type="STRING" id="1802617.A2886_00980"/>
<keyword evidence="4" id="KW-0808">Transferase</keyword>
<dbReference type="GO" id="GO:0005886">
    <property type="term" value="C:plasma membrane"/>
    <property type="evidence" value="ECO:0007669"/>
    <property type="project" value="UniProtKB-SubCell"/>
</dbReference>
<evidence type="ECO:0000256" key="1">
    <source>
        <dbReference type="ARBA" id="ARBA00004651"/>
    </source>
</evidence>
<keyword evidence="2" id="KW-1003">Cell membrane</keyword>
<evidence type="ECO:0000256" key="7">
    <source>
        <dbReference type="ARBA" id="ARBA00023136"/>
    </source>
</evidence>
<dbReference type="GO" id="GO:0000030">
    <property type="term" value="F:mannosyltransferase activity"/>
    <property type="evidence" value="ECO:0007669"/>
    <property type="project" value="InterPro"/>
</dbReference>
<comment type="subcellular location">
    <subcellularLocation>
        <location evidence="1">Cell membrane</location>
        <topology evidence="1">Multi-pass membrane protein</topology>
    </subcellularLocation>
</comment>
<evidence type="ECO:0000256" key="5">
    <source>
        <dbReference type="ARBA" id="ARBA00022692"/>
    </source>
</evidence>
<keyword evidence="5 8" id="KW-0812">Transmembrane</keyword>
<dbReference type="GO" id="GO:0009103">
    <property type="term" value="P:lipopolysaccharide biosynthetic process"/>
    <property type="evidence" value="ECO:0007669"/>
    <property type="project" value="UniProtKB-ARBA"/>
</dbReference>
<feature type="transmembrane region" description="Helical" evidence="8">
    <location>
        <begin position="225"/>
        <end position="244"/>
    </location>
</feature>
<evidence type="ECO:0000256" key="3">
    <source>
        <dbReference type="ARBA" id="ARBA00022676"/>
    </source>
</evidence>